<evidence type="ECO:0000259" key="2">
    <source>
        <dbReference type="Pfam" id="PF04296"/>
    </source>
</evidence>
<sequence length="114" mass="12628">MVRRADVIRTCVGCRSRASATELLRVVAEFDADATGYRLVPDPPRRLPGRGAHLHPDAACLTQALRRRAFGRALRLSVAVDSTALERYVTSRRDPAAREIDGAHNGERPRKQGR</sequence>
<dbReference type="InterPro" id="IPR037465">
    <property type="entry name" value="YlxR"/>
</dbReference>
<dbReference type="InterPro" id="IPR035931">
    <property type="entry name" value="YlxR-like_sf"/>
</dbReference>
<dbReference type="Gene3D" id="3.30.1230.10">
    <property type="entry name" value="YlxR-like"/>
    <property type="match status" value="1"/>
</dbReference>
<gene>
    <name evidence="3" type="ORF">LX16_0578</name>
</gene>
<dbReference type="AlphaFoldDB" id="A0A562VAJ0"/>
<dbReference type="Proteomes" id="UP000321617">
    <property type="component" value="Unassembled WGS sequence"/>
</dbReference>
<reference evidence="3 4" key="1">
    <citation type="journal article" date="2013" name="Stand. Genomic Sci.">
        <title>Genomic Encyclopedia of Type Strains, Phase I: The one thousand microbial genomes (KMG-I) project.</title>
        <authorList>
            <person name="Kyrpides N.C."/>
            <person name="Woyke T."/>
            <person name="Eisen J.A."/>
            <person name="Garrity G."/>
            <person name="Lilburn T.G."/>
            <person name="Beck B.J."/>
            <person name="Whitman W.B."/>
            <person name="Hugenholtz P."/>
            <person name="Klenk H.P."/>
        </authorList>
    </citation>
    <scope>NUCLEOTIDE SEQUENCE [LARGE SCALE GENOMIC DNA]</scope>
    <source>
        <strain evidence="3 4">DSM 45044</strain>
    </source>
</reference>
<dbReference type="InterPro" id="IPR007393">
    <property type="entry name" value="YlxR_dom"/>
</dbReference>
<proteinExistence type="predicted"/>
<dbReference type="RefSeq" id="WP_147132667.1">
    <property type="nucleotide sequence ID" value="NZ_BAABIJ010000001.1"/>
</dbReference>
<dbReference type="OrthoDB" id="5244965at2"/>
<accession>A0A562VAJ0</accession>
<feature type="domain" description="YlxR" evidence="2">
    <location>
        <begin position="9"/>
        <end position="81"/>
    </location>
</feature>
<dbReference type="Pfam" id="PF04296">
    <property type="entry name" value="YlxR"/>
    <property type="match status" value="1"/>
</dbReference>
<organism evidence="3 4">
    <name type="scientific">Stackebrandtia albiflava</name>
    <dbReference type="NCBI Taxonomy" id="406432"/>
    <lineage>
        <taxon>Bacteria</taxon>
        <taxon>Bacillati</taxon>
        <taxon>Actinomycetota</taxon>
        <taxon>Actinomycetes</taxon>
        <taxon>Glycomycetales</taxon>
        <taxon>Glycomycetaceae</taxon>
        <taxon>Stackebrandtia</taxon>
    </lineage>
</organism>
<feature type="region of interest" description="Disordered" evidence="1">
    <location>
        <begin position="92"/>
        <end position="114"/>
    </location>
</feature>
<keyword evidence="4" id="KW-1185">Reference proteome</keyword>
<protein>
    <recommendedName>
        <fullName evidence="2">YlxR domain-containing protein</fullName>
    </recommendedName>
</protein>
<dbReference type="PANTHER" id="PTHR34215">
    <property type="entry name" value="BLL0784 PROTEIN"/>
    <property type="match status" value="1"/>
</dbReference>
<evidence type="ECO:0000313" key="3">
    <source>
        <dbReference type="EMBL" id="TWJ14885.1"/>
    </source>
</evidence>
<dbReference type="EMBL" id="VLLL01000005">
    <property type="protein sequence ID" value="TWJ14885.1"/>
    <property type="molecule type" value="Genomic_DNA"/>
</dbReference>
<dbReference type="PANTHER" id="PTHR34215:SF1">
    <property type="entry name" value="YLXR DOMAIN-CONTAINING PROTEIN"/>
    <property type="match status" value="1"/>
</dbReference>
<evidence type="ECO:0000256" key="1">
    <source>
        <dbReference type="SAM" id="MobiDB-lite"/>
    </source>
</evidence>
<comment type="caution">
    <text evidence="3">The sequence shown here is derived from an EMBL/GenBank/DDBJ whole genome shotgun (WGS) entry which is preliminary data.</text>
</comment>
<name>A0A562VAJ0_9ACTN</name>
<evidence type="ECO:0000313" key="4">
    <source>
        <dbReference type="Proteomes" id="UP000321617"/>
    </source>
</evidence>
<dbReference type="SUPFAM" id="SSF64376">
    <property type="entry name" value="YlxR-like"/>
    <property type="match status" value="1"/>
</dbReference>